<proteinExistence type="predicted"/>
<keyword evidence="2 4" id="KW-0812">Transmembrane</keyword>
<keyword evidence="3" id="KW-1185">Reference proteome</keyword>
<dbReference type="OMA" id="YYTIYPP"/>
<dbReference type="OrthoDB" id="9931655at2759"/>
<dbReference type="CTD" id="134288"/>
<dbReference type="InterPro" id="IPR027835">
    <property type="entry name" value="TMEM174"/>
</dbReference>
<dbReference type="InParanoid" id="A0A6P9DVT6"/>
<feature type="region of interest" description="Disordered" evidence="1">
    <location>
        <begin position="1"/>
        <end position="20"/>
    </location>
</feature>
<feature type="transmembrane region" description="Helical" evidence="2">
    <location>
        <begin position="72"/>
        <end position="91"/>
    </location>
</feature>
<name>A0A6P9DVT6_PANGU</name>
<evidence type="ECO:0000313" key="4">
    <source>
        <dbReference type="RefSeq" id="XP_034296651.1"/>
    </source>
</evidence>
<evidence type="ECO:0000313" key="3">
    <source>
        <dbReference type="Proteomes" id="UP001652622"/>
    </source>
</evidence>
<feature type="transmembrane region" description="Helical" evidence="2">
    <location>
        <begin position="40"/>
        <end position="60"/>
    </location>
</feature>
<accession>A0A6P9DVT6</accession>
<dbReference type="KEGG" id="pgut:117679128"/>
<dbReference type="RefSeq" id="XP_034296651.1">
    <property type="nucleotide sequence ID" value="XM_034440760.1"/>
</dbReference>
<evidence type="ECO:0000256" key="2">
    <source>
        <dbReference type="SAM" id="Phobius"/>
    </source>
</evidence>
<dbReference type="Proteomes" id="UP001652622">
    <property type="component" value="Unplaced"/>
</dbReference>
<dbReference type="PANTHER" id="PTHR31020:SF1">
    <property type="entry name" value="TRANSMEMBRANE PROTEIN 174"/>
    <property type="match status" value="1"/>
</dbReference>
<dbReference type="Pfam" id="PF15029">
    <property type="entry name" value="TMEM174"/>
    <property type="match status" value="1"/>
</dbReference>
<dbReference type="PANTHER" id="PTHR31020">
    <property type="entry name" value="TRANSMEMBRANE PROTEIN 174"/>
    <property type="match status" value="1"/>
</dbReference>
<dbReference type="AlphaFoldDB" id="A0A6P9DVT6"/>
<sequence>MEQSHNTAEATSTNGFSISPCQQNHSEIPASEDDKAGAGLLFSGIFLGVIGITFTVIGWVKYEGVIHFEWTRLLGPTLFLMGVTFLLIAGFKFKIFSCNACNQNEESSLGTERTYNGLYAGIRQPITLHGAAMVPYRPSPTQERVATNLANWQQVLSHSEFLPGSSSIIPILNHPHSDNVTPMGSSAFLEENYSAYLTVDTISERSINSLVEPEEILDEDLCNDSLPPPYEKLFPPLP</sequence>
<keyword evidence="2" id="KW-0472">Membrane</keyword>
<reference evidence="4" key="1">
    <citation type="submission" date="2025-08" db="UniProtKB">
        <authorList>
            <consortium name="RefSeq"/>
        </authorList>
    </citation>
    <scope>IDENTIFICATION</scope>
    <source>
        <tissue evidence="4">Blood</tissue>
    </source>
</reference>
<evidence type="ECO:0000256" key="1">
    <source>
        <dbReference type="SAM" id="MobiDB-lite"/>
    </source>
</evidence>
<protein>
    <submittedName>
        <fullName evidence="4">Transmembrane protein 174</fullName>
    </submittedName>
</protein>
<gene>
    <name evidence="4" type="primary">TMEM174</name>
</gene>
<keyword evidence="2" id="KW-1133">Transmembrane helix</keyword>
<organism evidence="3 4">
    <name type="scientific">Pantherophis guttatus</name>
    <name type="common">Corn snake</name>
    <name type="synonym">Elaphe guttata</name>
    <dbReference type="NCBI Taxonomy" id="94885"/>
    <lineage>
        <taxon>Eukaryota</taxon>
        <taxon>Metazoa</taxon>
        <taxon>Chordata</taxon>
        <taxon>Craniata</taxon>
        <taxon>Vertebrata</taxon>
        <taxon>Euteleostomi</taxon>
        <taxon>Lepidosauria</taxon>
        <taxon>Squamata</taxon>
        <taxon>Bifurcata</taxon>
        <taxon>Unidentata</taxon>
        <taxon>Episquamata</taxon>
        <taxon>Toxicofera</taxon>
        <taxon>Serpentes</taxon>
        <taxon>Colubroidea</taxon>
        <taxon>Colubridae</taxon>
        <taxon>Colubrinae</taxon>
        <taxon>Pantherophis</taxon>
    </lineage>
</organism>
<dbReference type="GeneID" id="117679128"/>